<dbReference type="SUPFAM" id="SSF56112">
    <property type="entry name" value="Protein kinase-like (PK-like)"/>
    <property type="match status" value="1"/>
</dbReference>
<gene>
    <name evidence="2" type="ORF">CALCODRAFT_25486</name>
</gene>
<proteinExistence type="predicted"/>
<accession>A0A165J2K5</accession>
<keyword evidence="2" id="KW-0808">Transferase</keyword>
<evidence type="ECO:0000313" key="2">
    <source>
        <dbReference type="EMBL" id="KZT61289.1"/>
    </source>
</evidence>
<dbReference type="PROSITE" id="PS50011">
    <property type="entry name" value="PROTEIN_KINASE_DOM"/>
    <property type="match status" value="1"/>
</dbReference>
<dbReference type="EMBL" id="KV423924">
    <property type="protein sequence ID" value="KZT61289.1"/>
    <property type="molecule type" value="Genomic_DNA"/>
</dbReference>
<dbReference type="PROSITE" id="PS00108">
    <property type="entry name" value="PROTEIN_KINASE_ST"/>
    <property type="match status" value="1"/>
</dbReference>
<evidence type="ECO:0000259" key="1">
    <source>
        <dbReference type="PROSITE" id="PS50011"/>
    </source>
</evidence>
<dbReference type="OrthoDB" id="346907at2759"/>
<reference evidence="2 3" key="1">
    <citation type="journal article" date="2016" name="Mol. Biol. Evol.">
        <title>Comparative Genomics of Early-Diverging Mushroom-Forming Fungi Provides Insights into the Origins of Lignocellulose Decay Capabilities.</title>
        <authorList>
            <person name="Nagy L.G."/>
            <person name="Riley R."/>
            <person name="Tritt A."/>
            <person name="Adam C."/>
            <person name="Daum C."/>
            <person name="Floudas D."/>
            <person name="Sun H."/>
            <person name="Yadav J.S."/>
            <person name="Pangilinan J."/>
            <person name="Larsson K.H."/>
            <person name="Matsuura K."/>
            <person name="Barry K."/>
            <person name="Labutti K."/>
            <person name="Kuo R."/>
            <person name="Ohm R.A."/>
            <person name="Bhattacharya S.S."/>
            <person name="Shirouzu T."/>
            <person name="Yoshinaga Y."/>
            <person name="Martin F.M."/>
            <person name="Grigoriev I.V."/>
            <person name="Hibbett D.S."/>
        </authorList>
    </citation>
    <scope>NUCLEOTIDE SEQUENCE [LARGE SCALE GENOMIC DNA]</scope>
    <source>
        <strain evidence="2 3">HHB12733</strain>
    </source>
</reference>
<dbReference type="PANTHER" id="PTHR44329">
    <property type="entry name" value="SERINE/THREONINE-PROTEIN KINASE TNNI3K-RELATED"/>
    <property type="match status" value="1"/>
</dbReference>
<dbReference type="Proteomes" id="UP000076842">
    <property type="component" value="Unassembled WGS sequence"/>
</dbReference>
<dbReference type="STRING" id="1353952.A0A165J2K5"/>
<dbReference type="InterPro" id="IPR000719">
    <property type="entry name" value="Prot_kinase_dom"/>
</dbReference>
<dbReference type="InterPro" id="IPR051681">
    <property type="entry name" value="Ser/Thr_Kinases-Pseudokinases"/>
</dbReference>
<protein>
    <submittedName>
        <fullName evidence="2">Kinase-like protein</fullName>
    </submittedName>
</protein>
<dbReference type="PIRSF" id="PIRSF000654">
    <property type="entry name" value="Integrin-linked_kinase"/>
    <property type="match status" value="1"/>
</dbReference>
<dbReference type="GO" id="GO:0004674">
    <property type="term" value="F:protein serine/threonine kinase activity"/>
    <property type="evidence" value="ECO:0007669"/>
    <property type="project" value="TreeGrafter"/>
</dbReference>
<dbReference type="InterPro" id="IPR001245">
    <property type="entry name" value="Ser-Thr/Tyr_kinase_cat_dom"/>
</dbReference>
<sequence>MAIFDHAIPHPEDGDVKDLTQYTKRKGEHAAKDSGGFADIYEGTLKIESENTSLTVKVALKQLRGGKEVQEKIARRHHREMLIWSKLRHPNILPFLGSAQFGSAAPCFVSPWIAHGDVGAYIKSTPTADRVRIIRGMVQGITYLHTQPRPVVHGDIKGGNILISSDGTAILCDFGLSIMLDTESDPSTTTSAQNGSSRWMAPERLLPNNYGLTALSSRTLAADMFSFAMTSVEILTGDVPFGSNTPKLYAFLEVMKGTRPTIPEPYASESKYESLATAIRTCWREHREERLTAEEVLGLLG</sequence>
<dbReference type="SMART" id="SM00220">
    <property type="entry name" value="S_TKc"/>
    <property type="match status" value="1"/>
</dbReference>
<keyword evidence="3" id="KW-1185">Reference proteome</keyword>
<keyword evidence="2" id="KW-0418">Kinase</keyword>
<dbReference type="GO" id="GO:0005524">
    <property type="term" value="F:ATP binding"/>
    <property type="evidence" value="ECO:0007669"/>
    <property type="project" value="InterPro"/>
</dbReference>
<name>A0A165J2K5_9BASI</name>
<dbReference type="InterPro" id="IPR011009">
    <property type="entry name" value="Kinase-like_dom_sf"/>
</dbReference>
<dbReference type="AlphaFoldDB" id="A0A165J2K5"/>
<dbReference type="Pfam" id="PF07714">
    <property type="entry name" value="PK_Tyr_Ser-Thr"/>
    <property type="match status" value="1"/>
</dbReference>
<evidence type="ECO:0000313" key="3">
    <source>
        <dbReference type="Proteomes" id="UP000076842"/>
    </source>
</evidence>
<dbReference type="InParanoid" id="A0A165J2K5"/>
<dbReference type="Gene3D" id="1.10.510.10">
    <property type="entry name" value="Transferase(Phosphotransferase) domain 1"/>
    <property type="match status" value="1"/>
</dbReference>
<feature type="domain" description="Protein kinase" evidence="1">
    <location>
        <begin position="26"/>
        <end position="301"/>
    </location>
</feature>
<organism evidence="2 3">
    <name type="scientific">Calocera cornea HHB12733</name>
    <dbReference type="NCBI Taxonomy" id="1353952"/>
    <lineage>
        <taxon>Eukaryota</taxon>
        <taxon>Fungi</taxon>
        <taxon>Dikarya</taxon>
        <taxon>Basidiomycota</taxon>
        <taxon>Agaricomycotina</taxon>
        <taxon>Dacrymycetes</taxon>
        <taxon>Dacrymycetales</taxon>
        <taxon>Dacrymycetaceae</taxon>
        <taxon>Calocera</taxon>
    </lineage>
</organism>
<dbReference type="InterPro" id="IPR008271">
    <property type="entry name" value="Ser/Thr_kinase_AS"/>
</dbReference>